<keyword evidence="2" id="KW-1185">Reference proteome</keyword>
<gene>
    <name evidence="1" type="ORF">BJY22_005582</name>
</gene>
<reference evidence="1 2" key="1">
    <citation type="submission" date="2020-03" db="EMBL/GenBank/DDBJ databases">
        <title>Sequencing the genomes of 1000 actinobacteria strains.</title>
        <authorList>
            <person name="Klenk H.-P."/>
        </authorList>
    </citation>
    <scope>NUCLEOTIDE SEQUENCE [LARGE SCALE GENOMIC DNA]</scope>
    <source>
        <strain evidence="1 2">DSM 45490</strain>
    </source>
</reference>
<proteinExistence type="predicted"/>
<protein>
    <submittedName>
        <fullName evidence="1">Putative cysteine cluster protein YcgN (CxxCxxCC family)</fullName>
    </submittedName>
</protein>
<sequence length="48" mass="5634">MMKLVRRMVRLGRVEFCDGCGQVCTAQCRAEAHRDRLRARQAQFRLPL</sequence>
<evidence type="ECO:0000313" key="1">
    <source>
        <dbReference type="EMBL" id="NIK59865.1"/>
    </source>
</evidence>
<organism evidence="1 2">
    <name type="scientific">Kribbella shirazensis</name>
    <dbReference type="NCBI Taxonomy" id="1105143"/>
    <lineage>
        <taxon>Bacteria</taxon>
        <taxon>Bacillati</taxon>
        <taxon>Actinomycetota</taxon>
        <taxon>Actinomycetes</taxon>
        <taxon>Propionibacteriales</taxon>
        <taxon>Kribbellaceae</taxon>
        <taxon>Kribbella</taxon>
    </lineage>
</organism>
<dbReference type="EMBL" id="JAASRO010000001">
    <property type="protein sequence ID" value="NIK59865.1"/>
    <property type="molecule type" value="Genomic_DNA"/>
</dbReference>
<evidence type="ECO:0000313" key="2">
    <source>
        <dbReference type="Proteomes" id="UP000555407"/>
    </source>
</evidence>
<name>A0A7X5VEQ0_9ACTN</name>
<dbReference type="RefSeq" id="WP_167212342.1">
    <property type="nucleotide sequence ID" value="NZ_JAASRO010000001.1"/>
</dbReference>
<dbReference type="AlphaFoldDB" id="A0A7X5VEQ0"/>
<dbReference type="Proteomes" id="UP000555407">
    <property type="component" value="Unassembled WGS sequence"/>
</dbReference>
<accession>A0A7X5VEQ0</accession>
<comment type="caution">
    <text evidence="1">The sequence shown here is derived from an EMBL/GenBank/DDBJ whole genome shotgun (WGS) entry which is preliminary data.</text>
</comment>